<dbReference type="RefSeq" id="XP_025371368.1">
    <property type="nucleotide sequence ID" value="XM_025515486.1"/>
</dbReference>
<evidence type="ECO:0000256" key="6">
    <source>
        <dbReference type="ARBA" id="ARBA00022695"/>
    </source>
</evidence>
<keyword evidence="14" id="KW-0378">Hydrolase</keyword>
<evidence type="ECO:0000313" key="14">
    <source>
        <dbReference type="EMBL" id="PWN44208.1"/>
    </source>
</evidence>
<dbReference type="GO" id="GO:0016787">
    <property type="term" value="F:hydrolase activity"/>
    <property type="evidence" value="ECO:0007669"/>
    <property type="project" value="UniProtKB-KW"/>
</dbReference>
<keyword evidence="3" id="KW-0285">Flavoprotein</keyword>
<evidence type="ECO:0000259" key="13">
    <source>
        <dbReference type="Pfam" id="PF01507"/>
    </source>
</evidence>
<reference evidence="14 15" key="1">
    <citation type="journal article" date="2018" name="Mol. Biol. Evol.">
        <title>Broad Genomic Sampling Reveals a Smut Pathogenic Ancestry of the Fungal Clade Ustilaginomycotina.</title>
        <authorList>
            <person name="Kijpornyongpan T."/>
            <person name="Mondo S.J."/>
            <person name="Barry K."/>
            <person name="Sandor L."/>
            <person name="Lee J."/>
            <person name="Lipzen A."/>
            <person name="Pangilinan J."/>
            <person name="LaButti K."/>
            <person name="Hainaut M."/>
            <person name="Henrissat B."/>
            <person name="Grigoriev I.V."/>
            <person name="Spatafora J.W."/>
            <person name="Aime M.C."/>
        </authorList>
    </citation>
    <scope>NUCLEOTIDE SEQUENCE [LARGE SCALE GENOMIC DNA]</scope>
    <source>
        <strain evidence="14 15">MCA 4658</strain>
    </source>
</reference>
<evidence type="ECO:0000256" key="11">
    <source>
        <dbReference type="ARBA" id="ARBA00031871"/>
    </source>
</evidence>
<evidence type="ECO:0000256" key="9">
    <source>
        <dbReference type="ARBA" id="ARBA00022840"/>
    </source>
</evidence>
<keyword evidence="9" id="KW-0067">ATP-binding</keyword>
<dbReference type="GO" id="GO:0005524">
    <property type="term" value="F:ATP binding"/>
    <property type="evidence" value="ECO:0007669"/>
    <property type="project" value="UniProtKB-KW"/>
</dbReference>
<dbReference type="SUPFAM" id="SSF52402">
    <property type="entry name" value="Adenine nucleotide alpha hydrolases-like"/>
    <property type="match status" value="1"/>
</dbReference>
<dbReference type="AlphaFoldDB" id="A0A316W4Z7"/>
<proteinExistence type="predicted"/>
<evidence type="ECO:0000256" key="2">
    <source>
        <dbReference type="ARBA" id="ARBA00012393"/>
    </source>
</evidence>
<gene>
    <name evidence="14" type="ORF">IE81DRAFT_336781</name>
</gene>
<comment type="pathway">
    <text evidence="1">Cofactor biosynthesis; FAD biosynthesis; FAD from FMN: step 1/1.</text>
</comment>
<evidence type="ECO:0000256" key="12">
    <source>
        <dbReference type="ARBA" id="ARBA00049494"/>
    </source>
</evidence>
<sequence length="327" mass="35849">MAPEDVKGGDSAAQAISTSNVTTALGEAVIDSEWLASIDAVYAIFEKPQLSSEHQRLAGLVKKAVSLVEEVILEYGVEQVALSYNGGKDCNVLIHLICAVLRRTGMRKTAPSSKSASPNPSHPLQPLPAVYITCESPFQQVEDFVTASRQRYNLDLVRVRGGMRSGLEDYLSGKGERRVGFETSDERNSNGHLVKAIFVGTRRTDPHGHTLTDRKPTDPGWPQVERVHPILDWNYADVWTFLRCPLFGKGGAGSTKQERDRTATADAIGVPYCVLYDEGYTSLGSTFNTFPNPVLRDPNSGTWRPAYELQDEALERAGRQSQAPVSV</sequence>
<evidence type="ECO:0000256" key="8">
    <source>
        <dbReference type="ARBA" id="ARBA00022827"/>
    </source>
</evidence>
<dbReference type="Gene3D" id="3.40.50.620">
    <property type="entry name" value="HUPs"/>
    <property type="match status" value="1"/>
</dbReference>
<keyword evidence="7" id="KW-0547">Nucleotide-binding</keyword>
<feature type="domain" description="Phosphoadenosine phosphosulphate reductase" evidence="13">
    <location>
        <begin position="80"/>
        <end position="243"/>
    </location>
</feature>
<keyword evidence="6" id="KW-0548">Nucleotidyltransferase</keyword>
<evidence type="ECO:0000256" key="5">
    <source>
        <dbReference type="ARBA" id="ARBA00022679"/>
    </source>
</evidence>
<evidence type="ECO:0000256" key="3">
    <source>
        <dbReference type="ARBA" id="ARBA00022630"/>
    </source>
</evidence>
<keyword evidence="4" id="KW-0288">FMN</keyword>
<dbReference type="InterPro" id="IPR002500">
    <property type="entry name" value="PAPS_reduct_dom"/>
</dbReference>
<evidence type="ECO:0000256" key="7">
    <source>
        <dbReference type="ARBA" id="ARBA00022741"/>
    </source>
</evidence>
<protein>
    <recommendedName>
        <fullName evidence="2">FAD synthase</fullName>
        <ecNumber evidence="2">2.7.7.2</ecNumber>
    </recommendedName>
    <alternativeName>
        <fullName evidence="10">FAD pyrophosphorylase</fullName>
    </alternativeName>
    <alternativeName>
        <fullName evidence="11">FMN adenylyltransferase</fullName>
    </alternativeName>
</protein>
<dbReference type="InParanoid" id="A0A316W4Z7"/>
<keyword evidence="5" id="KW-0808">Transferase</keyword>
<evidence type="ECO:0000256" key="1">
    <source>
        <dbReference type="ARBA" id="ARBA00004726"/>
    </source>
</evidence>
<keyword evidence="15" id="KW-1185">Reference proteome</keyword>
<organism evidence="14 15">
    <name type="scientific">Ceraceosorus guamensis</name>
    <dbReference type="NCBI Taxonomy" id="1522189"/>
    <lineage>
        <taxon>Eukaryota</taxon>
        <taxon>Fungi</taxon>
        <taxon>Dikarya</taxon>
        <taxon>Basidiomycota</taxon>
        <taxon>Ustilaginomycotina</taxon>
        <taxon>Exobasidiomycetes</taxon>
        <taxon>Ceraceosorales</taxon>
        <taxon>Ceraceosoraceae</taxon>
        <taxon>Ceraceosorus</taxon>
    </lineage>
</organism>
<keyword evidence="8" id="KW-0274">FAD</keyword>
<dbReference type="PANTHER" id="PTHR23293:SF9">
    <property type="entry name" value="FAD SYNTHASE"/>
    <property type="match status" value="1"/>
</dbReference>
<dbReference type="PANTHER" id="PTHR23293">
    <property type="entry name" value="FAD SYNTHETASE-RELATED FMN ADENYLYLTRANSFERASE"/>
    <property type="match status" value="1"/>
</dbReference>
<dbReference type="STRING" id="1522189.A0A316W4Z7"/>
<comment type="catalytic activity">
    <reaction evidence="12">
        <text>FMN + ATP + H(+) = FAD + diphosphate</text>
        <dbReference type="Rhea" id="RHEA:17237"/>
        <dbReference type="ChEBI" id="CHEBI:15378"/>
        <dbReference type="ChEBI" id="CHEBI:30616"/>
        <dbReference type="ChEBI" id="CHEBI:33019"/>
        <dbReference type="ChEBI" id="CHEBI:57692"/>
        <dbReference type="ChEBI" id="CHEBI:58210"/>
        <dbReference type="EC" id="2.7.7.2"/>
    </reaction>
</comment>
<dbReference type="OrthoDB" id="270728at2759"/>
<dbReference type="GO" id="GO:0003919">
    <property type="term" value="F:FMN adenylyltransferase activity"/>
    <property type="evidence" value="ECO:0007669"/>
    <property type="project" value="UniProtKB-EC"/>
</dbReference>
<accession>A0A316W4Z7</accession>
<dbReference type="FunCoup" id="A0A316W4Z7">
    <property type="interactions" value="116"/>
</dbReference>
<dbReference type="GO" id="GO:0006747">
    <property type="term" value="P:FAD biosynthetic process"/>
    <property type="evidence" value="ECO:0007669"/>
    <property type="project" value="TreeGrafter"/>
</dbReference>
<dbReference type="EC" id="2.7.7.2" evidence="2"/>
<dbReference type="EMBL" id="KZ819363">
    <property type="protein sequence ID" value="PWN44208.1"/>
    <property type="molecule type" value="Genomic_DNA"/>
</dbReference>
<name>A0A316W4Z7_9BASI</name>
<dbReference type="InterPro" id="IPR014729">
    <property type="entry name" value="Rossmann-like_a/b/a_fold"/>
</dbReference>
<evidence type="ECO:0000256" key="4">
    <source>
        <dbReference type="ARBA" id="ARBA00022643"/>
    </source>
</evidence>
<evidence type="ECO:0000313" key="15">
    <source>
        <dbReference type="Proteomes" id="UP000245783"/>
    </source>
</evidence>
<dbReference type="Proteomes" id="UP000245783">
    <property type="component" value="Unassembled WGS sequence"/>
</dbReference>
<dbReference type="Pfam" id="PF01507">
    <property type="entry name" value="PAPS_reduct"/>
    <property type="match status" value="1"/>
</dbReference>
<dbReference type="GeneID" id="37037356"/>
<dbReference type="CDD" id="cd23948">
    <property type="entry name" value="FAD_synthase"/>
    <property type="match status" value="1"/>
</dbReference>
<evidence type="ECO:0000256" key="10">
    <source>
        <dbReference type="ARBA" id="ARBA00031145"/>
    </source>
</evidence>